<evidence type="ECO:0000313" key="2">
    <source>
        <dbReference type="Proteomes" id="UP000565521"/>
    </source>
</evidence>
<dbReference type="EMBL" id="JABKAU010000016">
    <property type="protein sequence ID" value="NVO31660.1"/>
    <property type="molecule type" value="Genomic_DNA"/>
</dbReference>
<proteinExistence type="predicted"/>
<sequence length="180" mass="19741">MSTAYPAYSPEVFQLQYDSQDKPCVTASQPGLKGAIAAKVGYKIYVLVNTAGVQYVGCTRTGMGSRIRMGHMRSKTPKNGYHGYKWLTQPGLQLYVFTLPQELLALATASQISHSILAERIEAELVYAVRAATGHWPLSQHEIHFHNLTTQPEAGTLTTSMAEAMYAQLGQPKLQPSKIA</sequence>
<organism evidence="1 2">
    <name type="scientific">Hymenobacter lapidiphilus</name>
    <dbReference type="NCBI Taxonomy" id="2608003"/>
    <lineage>
        <taxon>Bacteria</taxon>
        <taxon>Pseudomonadati</taxon>
        <taxon>Bacteroidota</taxon>
        <taxon>Cytophagia</taxon>
        <taxon>Cytophagales</taxon>
        <taxon>Hymenobacteraceae</taxon>
        <taxon>Hymenobacter</taxon>
    </lineage>
</organism>
<dbReference type="AlphaFoldDB" id="A0A7Y7PPK3"/>
<keyword evidence="2" id="KW-1185">Reference proteome</keyword>
<comment type="caution">
    <text evidence="1">The sequence shown here is derived from an EMBL/GenBank/DDBJ whole genome shotgun (WGS) entry which is preliminary data.</text>
</comment>
<dbReference type="Proteomes" id="UP000565521">
    <property type="component" value="Unassembled WGS sequence"/>
</dbReference>
<accession>A0A7Y7PPK3</accession>
<name>A0A7Y7PPK3_9BACT</name>
<protein>
    <recommendedName>
        <fullName evidence="3">GIY-YIG nuclease family protein</fullName>
    </recommendedName>
</protein>
<evidence type="ECO:0008006" key="3">
    <source>
        <dbReference type="Google" id="ProtNLM"/>
    </source>
</evidence>
<evidence type="ECO:0000313" key="1">
    <source>
        <dbReference type="EMBL" id="NVO31660.1"/>
    </source>
</evidence>
<dbReference type="RefSeq" id="WP_176908560.1">
    <property type="nucleotide sequence ID" value="NZ_JABKAU010000016.1"/>
</dbReference>
<gene>
    <name evidence="1" type="ORF">HW554_10600</name>
</gene>
<reference evidence="1 2" key="1">
    <citation type="submission" date="2020-05" db="EMBL/GenBank/DDBJ databases">
        <title>Hymenobacter terrestris sp. nov. and Hymenobacter lapidiphilus sp. nov., isolated from regoliths in Antarctica.</title>
        <authorList>
            <person name="Sedlacek I."/>
            <person name="Pantucek R."/>
            <person name="Zeman M."/>
            <person name="Holochova P."/>
            <person name="Kralova S."/>
            <person name="Stankova E."/>
            <person name="Sedo O."/>
            <person name="Micenkova L."/>
            <person name="Svec P."/>
            <person name="Gupta V."/>
            <person name="Sood U."/>
            <person name="Korpole U.S."/>
            <person name="Lal R."/>
        </authorList>
    </citation>
    <scope>NUCLEOTIDE SEQUENCE [LARGE SCALE GENOMIC DNA]</scope>
    <source>
        <strain evidence="1 2">P5342</strain>
    </source>
</reference>